<dbReference type="PANTHER" id="PTHR43201:SF32">
    <property type="entry name" value="2-SUCCINYLBENZOATE--COA LIGASE, CHLOROPLASTIC_PEROXISOMAL"/>
    <property type="match status" value="1"/>
</dbReference>
<dbReference type="Gene3D" id="3.30.300.30">
    <property type="match status" value="1"/>
</dbReference>
<dbReference type="STRING" id="283786.SAMN04487990_104182"/>
<dbReference type="Gene3D" id="3.40.50.12780">
    <property type="entry name" value="N-terminal domain of ligase-like"/>
    <property type="match status" value="1"/>
</dbReference>
<keyword evidence="2" id="KW-0436">Ligase</keyword>
<dbReference type="InterPro" id="IPR045851">
    <property type="entry name" value="AMP-bd_C_sf"/>
</dbReference>
<gene>
    <name evidence="2" type="ORF">SAMN04487990_104182</name>
</gene>
<keyword evidence="3" id="KW-1185">Reference proteome</keyword>
<dbReference type="Proteomes" id="UP000198846">
    <property type="component" value="Unassembled WGS sequence"/>
</dbReference>
<name>A0A1H3X7X4_BIZPA</name>
<sequence length="365" mass="40344">MSDYKVIHPNFKLNGEGFTKTTLTDKARSFIEKGAGFEKDIGTFLLQWLDDSPKLEAKTSGSTGQPKTIALEKQAMVNSAIATGLYFNLNPGSKALLCLPATYIAGKMMLVRALVLGLEMDCVAPQSEVEIHTNIIYDFAAMVPMQLLKSSHKLHHVKQLIVGGAPVSNALLDNLQALPTVVYETYGMTETVSHIAVKQLNNFTEQSDKVDIALNMAVLSFEILPNIAISQDQRGCLVIEAPKLLVDKIVTNDIVELLSDTSFKWLGRYDNVINSGGVKLHPEQIEAVLKRDIESRFFIASQADERLGEALIIVVEGEEGTVDSSVFNKLEYFQKPKALFYVSEFAETSSGKIQRQKTIERLKKS</sequence>
<dbReference type="PANTHER" id="PTHR43201">
    <property type="entry name" value="ACYL-COA SYNTHETASE"/>
    <property type="match status" value="1"/>
</dbReference>
<evidence type="ECO:0000313" key="3">
    <source>
        <dbReference type="Proteomes" id="UP000198846"/>
    </source>
</evidence>
<dbReference type="OrthoDB" id="8870348at2"/>
<organism evidence="2 3">
    <name type="scientific">Bizionia paragorgiae</name>
    <dbReference type="NCBI Taxonomy" id="283786"/>
    <lineage>
        <taxon>Bacteria</taxon>
        <taxon>Pseudomonadati</taxon>
        <taxon>Bacteroidota</taxon>
        <taxon>Flavobacteriia</taxon>
        <taxon>Flavobacteriales</taxon>
        <taxon>Flavobacteriaceae</taxon>
        <taxon>Bizionia</taxon>
    </lineage>
</organism>
<dbReference type="SUPFAM" id="SSF56801">
    <property type="entry name" value="Acetyl-CoA synthetase-like"/>
    <property type="match status" value="1"/>
</dbReference>
<feature type="domain" description="AMP-dependent synthetase/ligase" evidence="1">
    <location>
        <begin position="59"/>
        <end position="203"/>
    </location>
</feature>
<protein>
    <submittedName>
        <fullName evidence="2">O-succinylbenzoic acid--CoA ligase</fullName>
    </submittedName>
</protein>
<dbReference type="GO" id="GO:0031956">
    <property type="term" value="F:medium-chain fatty acid-CoA ligase activity"/>
    <property type="evidence" value="ECO:0007669"/>
    <property type="project" value="TreeGrafter"/>
</dbReference>
<reference evidence="2 3" key="1">
    <citation type="submission" date="2016-10" db="EMBL/GenBank/DDBJ databases">
        <authorList>
            <person name="de Groot N.N."/>
        </authorList>
    </citation>
    <scope>NUCLEOTIDE SEQUENCE [LARGE SCALE GENOMIC DNA]</scope>
    <source>
        <strain evidence="2 3">DSM 23842</strain>
    </source>
</reference>
<evidence type="ECO:0000313" key="2">
    <source>
        <dbReference type="EMBL" id="SDZ95479.1"/>
    </source>
</evidence>
<dbReference type="AlphaFoldDB" id="A0A1H3X7X4"/>
<dbReference type="Pfam" id="PF00501">
    <property type="entry name" value="AMP-binding"/>
    <property type="match status" value="1"/>
</dbReference>
<dbReference type="GO" id="GO:0006631">
    <property type="term" value="P:fatty acid metabolic process"/>
    <property type="evidence" value="ECO:0007669"/>
    <property type="project" value="TreeGrafter"/>
</dbReference>
<dbReference type="InterPro" id="IPR000873">
    <property type="entry name" value="AMP-dep_synth/lig_dom"/>
</dbReference>
<proteinExistence type="predicted"/>
<dbReference type="EMBL" id="FNQK01000004">
    <property type="protein sequence ID" value="SDZ95479.1"/>
    <property type="molecule type" value="Genomic_DNA"/>
</dbReference>
<accession>A0A1H3X7X4</accession>
<evidence type="ECO:0000259" key="1">
    <source>
        <dbReference type="Pfam" id="PF00501"/>
    </source>
</evidence>
<dbReference type="RefSeq" id="WP_092132917.1">
    <property type="nucleotide sequence ID" value="NZ_FNQK01000004.1"/>
</dbReference>
<dbReference type="InterPro" id="IPR042099">
    <property type="entry name" value="ANL_N_sf"/>
</dbReference>